<evidence type="ECO:0000256" key="1">
    <source>
        <dbReference type="ARBA" id="ARBA00008748"/>
    </source>
</evidence>
<feature type="site" description="Transition state stabilizer" evidence="6">
    <location>
        <position position="247"/>
    </location>
</feature>
<comment type="pathway">
    <text evidence="6">Metabolic intermediate biosynthesis; acetyl-CoA biosynthesis; acetyl-CoA from acetate: step 1/2.</text>
</comment>
<dbReference type="InterPro" id="IPR004372">
    <property type="entry name" value="Ac/propionate_kinase"/>
</dbReference>
<dbReference type="GO" id="GO:0000287">
    <property type="term" value="F:magnesium ion binding"/>
    <property type="evidence" value="ECO:0007669"/>
    <property type="project" value="UniProtKB-UniRule"/>
</dbReference>
<dbReference type="OrthoDB" id="9802453at2"/>
<feature type="binding site" evidence="6">
    <location>
        <position position="390"/>
    </location>
    <ligand>
        <name>Mg(2+)</name>
        <dbReference type="ChEBI" id="CHEBI:18420"/>
    </ligand>
</feature>
<dbReference type="PANTHER" id="PTHR21060:SF15">
    <property type="entry name" value="ACETATE KINASE-RELATED"/>
    <property type="match status" value="1"/>
</dbReference>
<feature type="binding site" evidence="6">
    <location>
        <begin position="214"/>
        <end position="218"/>
    </location>
    <ligand>
        <name>ATP</name>
        <dbReference type="ChEBI" id="CHEBI:30616"/>
    </ligand>
</feature>
<proteinExistence type="inferred from homology"/>
<comment type="similarity">
    <text evidence="1 6 7">Belongs to the acetokinase family.</text>
</comment>
<comment type="subcellular location">
    <subcellularLocation>
        <location evidence="6">Cytoplasm</location>
    </subcellularLocation>
</comment>
<keyword evidence="3 6" id="KW-0547">Nucleotide-binding</keyword>
<dbReference type="EMBL" id="CP003614">
    <property type="protein sequence ID" value="AFZ09341.1"/>
    <property type="molecule type" value="Genomic_DNA"/>
</dbReference>
<accession>K9VN11</accession>
<dbReference type="GO" id="GO:0006083">
    <property type="term" value="P:acetate metabolic process"/>
    <property type="evidence" value="ECO:0007669"/>
    <property type="project" value="TreeGrafter"/>
</dbReference>
<dbReference type="UniPathway" id="UPA00340">
    <property type="reaction ID" value="UER00458"/>
</dbReference>
<comment type="subunit">
    <text evidence="6">Homodimer.</text>
</comment>
<dbReference type="EC" id="2.7.2.1" evidence="6"/>
<dbReference type="InterPro" id="IPR043129">
    <property type="entry name" value="ATPase_NBD"/>
</dbReference>
<dbReference type="PATRIC" id="fig|179408.3.peg.6326"/>
<dbReference type="CDD" id="cd24010">
    <property type="entry name" value="ASKHA_NBD_AcK_PK"/>
    <property type="match status" value="1"/>
</dbReference>
<keyword evidence="2 6" id="KW-0808">Transferase</keyword>
<gene>
    <name evidence="6" type="primary">ackA</name>
    <name evidence="8" type="ORF">Osc7112_5078</name>
</gene>
<keyword evidence="4 6" id="KW-0418">Kinase</keyword>
<evidence type="ECO:0000256" key="2">
    <source>
        <dbReference type="ARBA" id="ARBA00022679"/>
    </source>
</evidence>
<dbReference type="STRING" id="179408.Osc7112_5078"/>
<dbReference type="Pfam" id="PF00871">
    <property type="entry name" value="Acetate_kinase"/>
    <property type="match status" value="1"/>
</dbReference>
<reference evidence="8 9" key="1">
    <citation type="submission" date="2012-05" db="EMBL/GenBank/DDBJ databases">
        <title>Finished chromosome of genome of Oscillatoria sp. PCC 7112.</title>
        <authorList>
            <consortium name="US DOE Joint Genome Institute"/>
            <person name="Gugger M."/>
            <person name="Coursin T."/>
            <person name="Rippka R."/>
            <person name="Tandeau De Marsac N."/>
            <person name="Huntemann M."/>
            <person name="Wei C.-L."/>
            <person name="Han J."/>
            <person name="Detter J.C."/>
            <person name="Han C."/>
            <person name="Tapia R."/>
            <person name="Davenport K."/>
            <person name="Daligault H."/>
            <person name="Erkkila T."/>
            <person name="Gu W."/>
            <person name="Munk A.C.C."/>
            <person name="Teshima H."/>
            <person name="Xu Y."/>
            <person name="Chain P."/>
            <person name="Chen A."/>
            <person name="Krypides N."/>
            <person name="Mavromatis K."/>
            <person name="Markowitz V."/>
            <person name="Szeto E."/>
            <person name="Ivanova N."/>
            <person name="Mikhailova N."/>
            <person name="Ovchinnikova G."/>
            <person name="Pagani I."/>
            <person name="Pati A."/>
            <person name="Goodwin L."/>
            <person name="Peters L."/>
            <person name="Pitluck S."/>
            <person name="Woyke T."/>
            <person name="Kerfeld C."/>
        </authorList>
    </citation>
    <scope>NUCLEOTIDE SEQUENCE [LARGE SCALE GENOMIC DNA]</scope>
    <source>
        <strain evidence="8 9">PCC 7112</strain>
    </source>
</reference>
<sequence length="403" mass="44018">MKILVLNGGSSSQKSCLYELNNVLPDRPLQPLWEAQIDWTHQQGIAELKVKTAKDDRLEDEFASDSREDAISRMLESLWRGKTQTINDLKEIDIVGHRVVHGGEDYQQSTLISADVKQAIARLSVFAPVHNPVNLEGIEAIEKNLGNVPQVAVFDTAFHAQLPPAAFVYPGPYEWLENGIRRYGFHGISHQYCARRAADILGQDLADLRLISCHLGNGCSLAAIRGGWSVDTTMGFTPLEGLMMGSRSGSIDPGILIHLLKQSDLTAEKLDGILNRNSGLKGISGVSSDLRQIGDAIVQGNQRAQLALDIYIHRLRAGIGAMLASLGGLDALIFTAGVGENSALVRAAACEAFGFIGLKLDGEKNQQSPLDRDIAAVDSAVRILVIHTQEDWEIARECWKLYH</sequence>
<evidence type="ECO:0000256" key="6">
    <source>
        <dbReference type="HAMAP-Rule" id="MF_00020"/>
    </source>
</evidence>
<name>K9VN11_9CYAN</name>
<dbReference type="PANTHER" id="PTHR21060">
    <property type="entry name" value="ACETATE KINASE"/>
    <property type="match status" value="1"/>
</dbReference>
<dbReference type="InterPro" id="IPR000890">
    <property type="entry name" value="Aliphatic_acid_kin_short-chain"/>
</dbReference>
<comment type="cofactor">
    <cofactor evidence="6">
        <name>Mg(2+)</name>
        <dbReference type="ChEBI" id="CHEBI:18420"/>
    </cofactor>
    <cofactor evidence="6">
        <name>Mn(2+)</name>
        <dbReference type="ChEBI" id="CHEBI:29035"/>
    </cofactor>
    <text evidence="6">Mg(2+). Can also accept Mn(2+).</text>
</comment>
<dbReference type="GO" id="GO:0005737">
    <property type="term" value="C:cytoplasm"/>
    <property type="evidence" value="ECO:0007669"/>
    <property type="project" value="UniProtKB-SubCell"/>
</dbReference>
<dbReference type="eggNOG" id="COG0282">
    <property type="taxonomic scope" value="Bacteria"/>
</dbReference>
<comment type="catalytic activity">
    <reaction evidence="6">
        <text>acetate + ATP = acetyl phosphate + ADP</text>
        <dbReference type="Rhea" id="RHEA:11352"/>
        <dbReference type="ChEBI" id="CHEBI:22191"/>
        <dbReference type="ChEBI" id="CHEBI:30089"/>
        <dbReference type="ChEBI" id="CHEBI:30616"/>
        <dbReference type="ChEBI" id="CHEBI:456216"/>
        <dbReference type="EC" id="2.7.2.1"/>
    </reaction>
</comment>
<feature type="binding site" evidence="6">
    <location>
        <begin position="337"/>
        <end position="341"/>
    </location>
    <ligand>
        <name>ATP</name>
        <dbReference type="ChEBI" id="CHEBI:30616"/>
    </ligand>
</feature>
<comment type="function">
    <text evidence="6">Catalyzes the formation of acetyl phosphate from acetate and ATP. Can also catalyze the reverse reaction.</text>
</comment>
<evidence type="ECO:0000256" key="5">
    <source>
        <dbReference type="ARBA" id="ARBA00022840"/>
    </source>
</evidence>
<dbReference type="PROSITE" id="PS01076">
    <property type="entry name" value="ACETATE_KINASE_2"/>
    <property type="match status" value="1"/>
</dbReference>
<feature type="binding site" evidence="6">
    <location>
        <begin position="289"/>
        <end position="291"/>
    </location>
    <ligand>
        <name>ATP</name>
        <dbReference type="ChEBI" id="CHEBI:30616"/>
    </ligand>
</feature>
<feature type="binding site" evidence="6">
    <location>
        <position position="14"/>
    </location>
    <ligand>
        <name>ATP</name>
        <dbReference type="ChEBI" id="CHEBI:30616"/>
    </ligand>
</feature>
<evidence type="ECO:0000256" key="3">
    <source>
        <dbReference type="ARBA" id="ARBA00022741"/>
    </source>
</evidence>
<keyword evidence="9" id="KW-1185">Reference proteome</keyword>
<dbReference type="SUPFAM" id="SSF53067">
    <property type="entry name" value="Actin-like ATPase domain"/>
    <property type="match status" value="2"/>
</dbReference>
<dbReference type="GO" id="GO:0006085">
    <property type="term" value="P:acetyl-CoA biosynthetic process"/>
    <property type="evidence" value="ECO:0007669"/>
    <property type="project" value="UniProtKB-UniRule"/>
</dbReference>
<dbReference type="HAMAP" id="MF_00020">
    <property type="entry name" value="Acetate_kinase"/>
    <property type="match status" value="1"/>
</dbReference>
<keyword evidence="6" id="KW-0460">Magnesium</keyword>
<dbReference type="GO" id="GO:0005524">
    <property type="term" value="F:ATP binding"/>
    <property type="evidence" value="ECO:0007669"/>
    <property type="project" value="UniProtKB-KW"/>
</dbReference>
<evidence type="ECO:0000313" key="8">
    <source>
        <dbReference type="EMBL" id="AFZ09341.1"/>
    </source>
</evidence>
<evidence type="ECO:0000313" key="9">
    <source>
        <dbReference type="Proteomes" id="UP000010478"/>
    </source>
</evidence>
<dbReference type="PRINTS" id="PR00471">
    <property type="entry name" value="ACETATEKNASE"/>
</dbReference>
<dbReference type="AlphaFoldDB" id="K9VN11"/>
<dbReference type="GO" id="GO:0008776">
    <property type="term" value="F:acetate kinase activity"/>
    <property type="evidence" value="ECO:0007669"/>
    <property type="project" value="UniProtKB-UniRule"/>
</dbReference>
<keyword evidence="5 6" id="KW-0067">ATP-binding</keyword>
<feature type="binding site" evidence="6">
    <location>
        <position position="7"/>
    </location>
    <ligand>
        <name>Mg(2+)</name>
        <dbReference type="ChEBI" id="CHEBI:18420"/>
    </ligand>
</feature>
<dbReference type="HOGENOM" id="CLU_020352_0_0_3"/>
<dbReference type="Gene3D" id="3.30.420.40">
    <property type="match status" value="2"/>
</dbReference>
<dbReference type="Proteomes" id="UP000010478">
    <property type="component" value="Chromosome"/>
</dbReference>
<organism evidence="8 9">
    <name type="scientific">Phormidium nigroviride PCC 7112</name>
    <dbReference type="NCBI Taxonomy" id="179408"/>
    <lineage>
        <taxon>Bacteria</taxon>
        <taxon>Bacillati</taxon>
        <taxon>Cyanobacteriota</taxon>
        <taxon>Cyanophyceae</taxon>
        <taxon>Oscillatoriophycideae</taxon>
        <taxon>Oscillatoriales</taxon>
        <taxon>Oscillatoriaceae</taxon>
        <taxon>Phormidium</taxon>
    </lineage>
</organism>
<dbReference type="KEGG" id="oni:Osc7112_5078"/>
<dbReference type="InterPro" id="IPR023865">
    <property type="entry name" value="Aliphatic_acid_kinase_CS"/>
</dbReference>
<dbReference type="PIRSF" id="PIRSF000722">
    <property type="entry name" value="Acetate_prop_kin"/>
    <property type="match status" value="1"/>
</dbReference>
<dbReference type="NCBIfam" id="TIGR00016">
    <property type="entry name" value="ackA"/>
    <property type="match status" value="1"/>
</dbReference>
<keyword evidence="6" id="KW-0479">Metal-binding</keyword>
<feature type="active site" description="Proton donor/acceptor" evidence="6">
    <location>
        <position position="155"/>
    </location>
</feature>
<evidence type="ECO:0000256" key="4">
    <source>
        <dbReference type="ARBA" id="ARBA00022777"/>
    </source>
</evidence>
<protein>
    <recommendedName>
        <fullName evidence="6">Acetate kinase</fullName>
        <ecNumber evidence="6">2.7.2.1</ecNumber>
    </recommendedName>
    <alternativeName>
        <fullName evidence="6">Acetokinase</fullName>
    </alternativeName>
</protein>
<feature type="binding site" evidence="6">
    <location>
        <position position="98"/>
    </location>
    <ligand>
        <name>substrate</name>
    </ligand>
</feature>
<feature type="site" description="Transition state stabilizer" evidence="6">
    <location>
        <position position="186"/>
    </location>
</feature>
<keyword evidence="6" id="KW-0963">Cytoplasm</keyword>
<dbReference type="PROSITE" id="PS01075">
    <property type="entry name" value="ACETATE_KINASE_1"/>
    <property type="match status" value="1"/>
</dbReference>
<evidence type="ECO:0000256" key="7">
    <source>
        <dbReference type="RuleBase" id="RU003835"/>
    </source>
</evidence>
<dbReference type="RefSeq" id="WP_015178567.1">
    <property type="nucleotide sequence ID" value="NC_019729.1"/>
</dbReference>